<protein>
    <submittedName>
        <fullName evidence="3">Protein phosphatase 2C domain-containing protein</fullName>
    </submittedName>
</protein>
<evidence type="ECO:0000259" key="2">
    <source>
        <dbReference type="Pfam" id="PF13672"/>
    </source>
</evidence>
<evidence type="ECO:0000313" key="4">
    <source>
        <dbReference type="Proteomes" id="UP000832097"/>
    </source>
</evidence>
<proteinExistence type="predicted"/>
<feature type="domain" description="PPM-type phosphatase" evidence="2">
    <location>
        <begin position="10"/>
        <end position="197"/>
    </location>
</feature>
<dbReference type="Proteomes" id="UP000832097">
    <property type="component" value="Chromosome"/>
</dbReference>
<name>A0ABY4BZU2_9MICO</name>
<dbReference type="RefSeq" id="WP_243554339.1">
    <property type="nucleotide sequence ID" value="NZ_CP094528.1"/>
</dbReference>
<dbReference type="InterPro" id="IPR036457">
    <property type="entry name" value="PPM-type-like_dom_sf"/>
</dbReference>
<evidence type="ECO:0000313" key="3">
    <source>
        <dbReference type="EMBL" id="UOE43381.1"/>
    </source>
</evidence>
<gene>
    <name evidence="3" type="ORF">MTO99_14480</name>
</gene>
<reference evidence="3 4" key="1">
    <citation type="submission" date="2022-03" db="EMBL/GenBank/DDBJ databases">
        <title>Mucilaginibacter sp. isolated from the gut of Protaetia brevitarsis seulensis larvae.</title>
        <authorList>
            <person name="Won M."/>
            <person name="Kim S.-J."/>
            <person name="Kwon S.-W."/>
        </authorList>
    </citation>
    <scope>NUCLEOTIDE SEQUENCE [LARGE SCALE GENOMIC DNA]</scope>
    <source>
        <strain evidence="3 4">CFWR-12</strain>
    </source>
</reference>
<organism evidence="3 4">
    <name type="scientific">Agromyces larvae</name>
    <dbReference type="NCBI Taxonomy" id="2929802"/>
    <lineage>
        <taxon>Bacteria</taxon>
        <taxon>Bacillati</taxon>
        <taxon>Actinomycetota</taxon>
        <taxon>Actinomycetes</taxon>
        <taxon>Micrococcales</taxon>
        <taxon>Microbacteriaceae</taxon>
        <taxon>Agromyces</taxon>
    </lineage>
</organism>
<dbReference type="SUPFAM" id="SSF81606">
    <property type="entry name" value="PP2C-like"/>
    <property type="match status" value="1"/>
</dbReference>
<dbReference type="Gene3D" id="3.60.40.10">
    <property type="entry name" value="PPM-type phosphatase domain"/>
    <property type="match status" value="1"/>
</dbReference>
<evidence type="ECO:0000256" key="1">
    <source>
        <dbReference type="SAM" id="MobiDB-lite"/>
    </source>
</evidence>
<dbReference type="EMBL" id="CP094528">
    <property type="protein sequence ID" value="UOE43381.1"/>
    <property type="molecule type" value="Genomic_DNA"/>
</dbReference>
<accession>A0ABY4BZU2</accession>
<keyword evidence="4" id="KW-1185">Reference proteome</keyword>
<dbReference type="InterPro" id="IPR001932">
    <property type="entry name" value="PPM-type_phosphatase-like_dom"/>
</dbReference>
<sequence>MFKEFHYQVRGHGHLRDGTPVQDRTKYLARGGVQVLCLADGAGSAAHSELGAQAVVDEGCAALVERFDEFASRDDGVKVKLELLDRLVSKVTNVADRHGLEVRDLASTFLCLAISGDRFLGAHIGDGVVGYLKDQSLKVISAPDNSEFANQTTFVTSGQAAESMRLFRGSLTGVTGFILMSDGTSDSLFDTRTGQLAGACAKLISAVGTAPARQSKNSEYRKRLRRIVDITIRNATKDDCSIGILAQHSPAASRIPANTDTGHPQHPARRERRQDDP</sequence>
<dbReference type="Pfam" id="PF13672">
    <property type="entry name" value="PP2C_2"/>
    <property type="match status" value="1"/>
</dbReference>
<feature type="region of interest" description="Disordered" evidence="1">
    <location>
        <begin position="249"/>
        <end position="277"/>
    </location>
</feature>